<dbReference type="InterPro" id="IPR009097">
    <property type="entry name" value="Cyclic_Pdiesterase"/>
</dbReference>
<proteinExistence type="inferred from homology"/>
<keyword evidence="1 2" id="KW-0378">Hydrolase</keyword>
<comment type="catalytic activity">
    <reaction evidence="2">
        <text>a 3'-end 2',3'-cyclophospho-ribonucleotide-RNA + H2O = a 3'-end 2'-phospho-ribonucleotide-RNA + H(+)</text>
        <dbReference type="Rhea" id="RHEA:11828"/>
        <dbReference type="Rhea" id="RHEA-COMP:10464"/>
        <dbReference type="Rhea" id="RHEA-COMP:17353"/>
        <dbReference type="ChEBI" id="CHEBI:15377"/>
        <dbReference type="ChEBI" id="CHEBI:15378"/>
        <dbReference type="ChEBI" id="CHEBI:83064"/>
        <dbReference type="ChEBI" id="CHEBI:173113"/>
        <dbReference type="EC" id="3.1.4.58"/>
    </reaction>
</comment>
<dbReference type="Pfam" id="PF13563">
    <property type="entry name" value="2_5_RNA_ligase2"/>
    <property type="match status" value="1"/>
</dbReference>
<sequence length="179" mass="19957">MTKNRIFIGIPVPADIAKQLWEMLPGGELLKRSAFTNYHITLQFLGKVSNLSEVIEQFKSLTFNSFKISVDGISGFYKKGKLAVMYLSISEGKGEVTTLSQVVKSTFAAYDNDPNPVYTPHITVNRNIKAAELQSAEQLLTFKFAQPIYFEALHIYLYDSINLRDSGLYGCVSSVSANL</sequence>
<dbReference type="PANTHER" id="PTHR35561">
    <property type="entry name" value="RNA 2',3'-CYCLIC PHOSPHODIESTERASE"/>
    <property type="match status" value="1"/>
</dbReference>
<evidence type="ECO:0000313" key="3">
    <source>
        <dbReference type="EMBL" id="QRR00789.1"/>
    </source>
</evidence>
<accession>A0ABX7I3Z1</accession>
<comment type="similarity">
    <text evidence="2">Belongs to the 2H phosphoesterase superfamily. ThpR family.</text>
</comment>
<dbReference type="HAMAP" id="MF_01940">
    <property type="entry name" value="RNA_CPDase"/>
    <property type="match status" value="1"/>
</dbReference>
<protein>
    <recommendedName>
        <fullName evidence="2">RNA 2',3'-cyclic phosphodiesterase</fullName>
        <shortName evidence="2">RNA 2',3'-CPDase</shortName>
        <ecNumber evidence="2">3.1.4.58</ecNumber>
    </recommendedName>
</protein>
<dbReference type="Gene3D" id="3.90.1140.10">
    <property type="entry name" value="Cyclic phosphodiesterase"/>
    <property type="match status" value="1"/>
</dbReference>
<feature type="active site" description="Proton donor" evidence="2">
    <location>
        <position position="39"/>
    </location>
</feature>
<keyword evidence="4" id="KW-1185">Reference proteome</keyword>
<feature type="short sequence motif" description="HXTX 2" evidence="2">
    <location>
        <begin position="121"/>
        <end position="124"/>
    </location>
</feature>
<dbReference type="EMBL" id="CP056775">
    <property type="protein sequence ID" value="QRR00789.1"/>
    <property type="molecule type" value="Genomic_DNA"/>
</dbReference>
<dbReference type="PANTHER" id="PTHR35561:SF1">
    <property type="entry name" value="RNA 2',3'-CYCLIC PHOSPHODIESTERASE"/>
    <property type="match status" value="1"/>
</dbReference>
<evidence type="ECO:0000256" key="1">
    <source>
        <dbReference type="ARBA" id="ARBA00022801"/>
    </source>
</evidence>
<dbReference type="NCBIfam" id="TIGR02258">
    <property type="entry name" value="2_5_ligase"/>
    <property type="match status" value="1"/>
</dbReference>
<gene>
    <name evidence="3" type="primary">thpR</name>
    <name evidence="3" type="ORF">HWI92_07640</name>
</gene>
<dbReference type="Proteomes" id="UP000612680">
    <property type="component" value="Chromosome"/>
</dbReference>
<comment type="function">
    <text evidence="2">Hydrolyzes RNA 2',3'-cyclic phosphodiester to an RNA 2'-phosphomonoester.</text>
</comment>
<reference evidence="3 4" key="1">
    <citation type="submission" date="2020-06" db="EMBL/GenBank/DDBJ databases">
        <title>Dyadobacter sandarakinus sp. nov., isolated from the soil of the Arctic Yellow River Station.</title>
        <authorList>
            <person name="Zhang Y."/>
            <person name="Peng F."/>
        </authorList>
    </citation>
    <scope>NUCLEOTIDE SEQUENCE [LARGE SCALE GENOMIC DNA]</scope>
    <source>
        <strain evidence="3 4">Q3-56</strain>
    </source>
</reference>
<evidence type="ECO:0000313" key="4">
    <source>
        <dbReference type="Proteomes" id="UP000612680"/>
    </source>
</evidence>
<evidence type="ECO:0000256" key="2">
    <source>
        <dbReference type="HAMAP-Rule" id="MF_01940"/>
    </source>
</evidence>
<dbReference type="InterPro" id="IPR004175">
    <property type="entry name" value="RNA_CPDase"/>
</dbReference>
<dbReference type="EC" id="3.1.4.58" evidence="2"/>
<dbReference type="SUPFAM" id="SSF55144">
    <property type="entry name" value="LigT-like"/>
    <property type="match status" value="1"/>
</dbReference>
<feature type="short sequence motif" description="HXTX 1" evidence="2">
    <location>
        <begin position="39"/>
        <end position="42"/>
    </location>
</feature>
<name>A0ABX7I3Z1_9BACT</name>
<dbReference type="RefSeq" id="WP_204662358.1">
    <property type="nucleotide sequence ID" value="NZ_CP056775.1"/>
</dbReference>
<feature type="active site" description="Proton acceptor" evidence="2">
    <location>
        <position position="121"/>
    </location>
</feature>
<organism evidence="3 4">
    <name type="scientific">Dyadobacter sandarakinus</name>
    <dbReference type="NCBI Taxonomy" id="2747268"/>
    <lineage>
        <taxon>Bacteria</taxon>
        <taxon>Pseudomonadati</taxon>
        <taxon>Bacteroidota</taxon>
        <taxon>Cytophagia</taxon>
        <taxon>Cytophagales</taxon>
        <taxon>Spirosomataceae</taxon>
        <taxon>Dyadobacter</taxon>
    </lineage>
</organism>